<gene>
    <name evidence="2" type="ORF">F2P56_018755</name>
</gene>
<feature type="domain" description="Tf2-1-like SH3-like" evidence="1">
    <location>
        <begin position="37"/>
        <end position="100"/>
    </location>
</feature>
<reference evidence="2" key="2">
    <citation type="submission" date="2020-03" db="EMBL/GenBank/DDBJ databases">
        <title>Walnut 2.0.</title>
        <authorList>
            <person name="Marrano A."/>
            <person name="Britton M."/>
            <person name="Zimin A.V."/>
            <person name="Zaini P.A."/>
            <person name="Workman R."/>
            <person name="Puiu D."/>
            <person name="Bianco L."/>
            <person name="Allen B.J."/>
            <person name="Troggio M."/>
            <person name="Leslie C.A."/>
            <person name="Timp W."/>
            <person name="Dendekar A."/>
            <person name="Salzberg S.L."/>
            <person name="Neale D.B."/>
        </authorList>
    </citation>
    <scope>NUCLEOTIDE SEQUENCE</scope>
    <source>
        <tissue evidence="2">Leaves</tissue>
    </source>
</reference>
<dbReference type="PANTHER" id="PTHR46148">
    <property type="entry name" value="CHROMO DOMAIN-CONTAINING PROTEIN"/>
    <property type="match status" value="1"/>
</dbReference>
<evidence type="ECO:0000313" key="2">
    <source>
        <dbReference type="EMBL" id="KAF5462774.1"/>
    </source>
</evidence>
<organism evidence="2 3">
    <name type="scientific">Juglans regia</name>
    <name type="common">English walnut</name>
    <dbReference type="NCBI Taxonomy" id="51240"/>
    <lineage>
        <taxon>Eukaryota</taxon>
        <taxon>Viridiplantae</taxon>
        <taxon>Streptophyta</taxon>
        <taxon>Embryophyta</taxon>
        <taxon>Tracheophyta</taxon>
        <taxon>Spermatophyta</taxon>
        <taxon>Magnoliopsida</taxon>
        <taxon>eudicotyledons</taxon>
        <taxon>Gunneridae</taxon>
        <taxon>Pentapetalae</taxon>
        <taxon>rosids</taxon>
        <taxon>fabids</taxon>
        <taxon>Fagales</taxon>
        <taxon>Juglandaceae</taxon>
        <taxon>Juglans</taxon>
    </lineage>
</organism>
<comment type="caution">
    <text evidence="2">The sequence shown here is derived from an EMBL/GenBank/DDBJ whole genome shotgun (WGS) entry which is preliminary data.</text>
</comment>
<accession>A0A833X6N7</accession>
<dbReference type="Pfam" id="PF24626">
    <property type="entry name" value="SH3_Tf2-1"/>
    <property type="match status" value="1"/>
</dbReference>
<evidence type="ECO:0000259" key="1">
    <source>
        <dbReference type="Pfam" id="PF24626"/>
    </source>
</evidence>
<dbReference type="AlphaFoldDB" id="A0A833X6N7"/>
<dbReference type="PANTHER" id="PTHR46148:SF60">
    <property type="entry name" value="CHROMO DOMAIN-CONTAINING PROTEIN"/>
    <property type="match status" value="1"/>
</dbReference>
<reference evidence="2" key="1">
    <citation type="submission" date="2015-10" db="EMBL/GenBank/DDBJ databases">
        <authorList>
            <person name="Martinez-Garcia P.J."/>
            <person name="Crepeau M.W."/>
            <person name="Puiu D."/>
            <person name="Gonzalez-Ibeas D."/>
            <person name="Whalen J."/>
            <person name="Stevens K."/>
            <person name="Paul R."/>
            <person name="Butterfield T."/>
            <person name="Britton M."/>
            <person name="Reagan R."/>
            <person name="Chakraborty S."/>
            <person name="Walawage S.L."/>
            <person name="Vasquez-Gross H.A."/>
            <person name="Cardeno C."/>
            <person name="Famula R."/>
            <person name="Pratt K."/>
            <person name="Kuruganti S."/>
            <person name="Aradhya M.K."/>
            <person name="Leslie C.A."/>
            <person name="Dandekar A.M."/>
            <person name="Salzberg S.L."/>
            <person name="Wegrzyn J.L."/>
            <person name="Langley C.H."/>
            <person name="Neale D.B."/>
        </authorList>
    </citation>
    <scope>NUCLEOTIDE SEQUENCE</scope>
    <source>
        <tissue evidence="2">Leaves</tissue>
    </source>
</reference>
<protein>
    <recommendedName>
        <fullName evidence="1">Tf2-1-like SH3-like domain-containing protein</fullName>
    </recommendedName>
</protein>
<proteinExistence type="predicted"/>
<evidence type="ECO:0000313" key="3">
    <source>
        <dbReference type="Proteomes" id="UP000619265"/>
    </source>
</evidence>
<dbReference type="Gramene" id="Jr08_14990_p1">
    <property type="protein sequence ID" value="cds.Jr08_14990_p1"/>
    <property type="gene ID" value="Jr08_14990"/>
</dbReference>
<dbReference type="InterPro" id="IPR056924">
    <property type="entry name" value="SH3_Tf2-1"/>
</dbReference>
<dbReference type="Proteomes" id="UP000619265">
    <property type="component" value="Unassembled WGS sequence"/>
</dbReference>
<dbReference type="EMBL" id="LIHL02000008">
    <property type="protein sequence ID" value="KAF5462774.1"/>
    <property type="molecule type" value="Genomic_DNA"/>
</dbReference>
<sequence>MAPYEALYGRKWRSSVHWNEVVKNKVIGSEVLQEIKDQVLVIRDRMKTVKVTKFGIKGKLCPRYVGSYKILEKVGAITYYLDLPTEFYGIHNVIHVSSLKNGFRVKTTTIMDLESTPLQPNLTYEEKAVQIIYYKEKKLHNCKISLVKVLWQNHNIKEATWEKEVDMKAKYPYLFGS</sequence>
<name>A0A833X6N7_JUGRE</name>